<sequence>MRNLAITVPLLAWGLQRISHSLVTQDFVPVWCLAGSKRAGVETEPPWALQCNLLLHALQAAVCYHTTTVRPSRAFVWKYLHTSCAFSCCNETKMLMSSRLKTANYISLPSSYGCKTWPG</sequence>
<dbReference type="EMBL" id="GEGO01007402">
    <property type="protein sequence ID" value="JAR88002.1"/>
    <property type="molecule type" value="Transcribed_RNA"/>
</dbReference>
<proteinExistence type="predicted"/>
<evidence type="ECO:0000313" key="2">
    <source>
        <dbReference type="EMBL" id="JAR88002.1"/>
    </source>
</evidence>
<organism evidence="2">
    <name type="scientific">Ixodes ricinus</name>
    <name type="common">Common tick</name>
    <name type="synonym">Acarus ricinus</name>
    <dbReference type="NCBI Taxonomy" id="34613"/>
    <lineage>
        <taxon>Eukaryota</taxon>
        <taxon>Metazoa</taxon>
        <taxon>Ecdysozoa</taxon>
        <taxon>Arthropoda</taxon>
        <taxon>Chelicerata</taxon>
        <taxon>Arachnida</taxon>
        <taxon>Acari</taxon>
        <taxon>Parasitiformes</taxon>
        <taxon>Ixodida</taxon>
        <taxon>Ixodoidea</taxon>
        <taxon>Ixodidae</taxon>
        <taxon>Ixodinae</taxon>
        <taxon>Ixodes</taxon>
    </lineage>
</organism>
<protein>
    <submittedName>
        <fullName evidence="2">Putative secreted protein</fullName>
    </submittedName>
</protein>
<keyword evidence="1" id="KW-0732">Signal</keyword>
<feature type="chain" id="PRO_5007541946" evidence="1">
    <location>
        <begin position="22"/>
        <end position="119"/>
    </location>
</feature>
<evidence type="ECO:0000256" key="1">
    <source>
        <dbReference type="SAM" id="SignalP"/>
    </source>
</evidence>
<dbReference type="AlphaFoldDB" id="A0A147BC24"/>
<feature type="signal peptide" evidence="1">
    <location>
        <begin position="1"/>
        <end position="21"/>
    </location>
</feature>
<name>A0A147BC24_IXORI</name>
<accession>A0A147BC24</accession>
<reference evidence="2" key="1">
    <citation type="journal article" date="2018" name="PLoS Negl. Trop. Dis.">
        <title>Sialome diversity of ticks revealed by RNAseq of single tick salivary glands.</title>
        <authorList>
            <person name="Perner J."/>
            <person name="Kropackova S."/>
            <person name="Kopacek P."/>
            <person name="Ribeiro J.M."/>
        </authorList>
    </citation>
    <scope>NUCLEOTIDE SEQUENCE</scope>
    <source>
        <strain evidence="2">Siblings of single egg batch collected in Ceske Budejovice</strain>
        <tissue evidence="2">Salivary glands</tissue>
    </source>
</reference>